<proteinExistence type="predicted"/>
<accession>A0A420I945</accession>
<evidence type="ECO:0000313" key="2">
    <source>
        <dbReference type="Proteomes" id="UP000283383"/>
    </source>
</evidence>
<gene>
    <name evidence="1" type="ORF">GcM3_110011</name>
</gene>
<sequence length="89" mass="10097">MVEGDVPRGNSEDEPVDVRISNRRVEISHFPIQIYKLLPNLLSSLAYNFPNARVKDENRTTSARDGDIVPNAQIRFARPIDRSHVPTTL</sequence>
<dbReference type="AlphaFoldDB" id="A0A420I945"/>
<reference evidence="1 2" key="1">
    <citation type="journal article" date="2018" name="BMC Genomics">
        <title>Comparative genome analyses reveal sequence features reflecting distinct modes of host-adaptation between dicot and monocot powdery mildew.</title>
        <authorList>
            <person name="Wu Y."/>
            <person name="Ma X."/>
            <person name="Pan Z."/>
            <person name="Kale S.D."/>
            <person name="Song Y."/>
            <person name="King H."/>
            <person name="Zhang Q."/>
            <person name="Presley C."/>
            <person name="Deng X."/>
            <person name="Wei C.I."/>
            <person name="Xiao S."/>
        </authorList>
    </citation>
    <scope>NUCLEOTIDE SEQUENCE [LARGE SCALE GENOMIC DNA]</scope>
    <source>
        <strain evidence="1">UMSG3</strain>
    </source>
</reference>
<protein>
    <submittedName>
        <fullName evidence="1">Uncharacterized protein</fullName>
    </submittedName>
</protein>
<evidence type="ECO:0000313" key="1">
    <source>
        <dbReference type="EMBL" id="RKF66843.1"/>
    </source>
</evidence>
<name>A0A420I945_9PEZI</name>
<organism evidence="1 2">
    <name type="scientific">Golovinomyces cichoracearum</name>
    <dbReference type="NCBI Taxonomy" id="62708"/>
    <lineage>
        <taxon>Eukaryota</taxon>
        <taxon>Fungi</taxon>
        <taxon>Dikarya</taxon>
        <taxon>Ascomycota</taxon>
        <taxon>Pezizomycotina</taxon>
        <taxon>Leotiomycetes</taxon>
        <taxon>Erysiphales</taxon>
        <taxon>Erysiphaceae</taxon>
        <taxon>Golovinomyces</taxon>
    </lineage>
</organism>
<keyword evidence="2" id="KW-1185">Reference proteome</keyword>
<dbReference type="EMBL" id="MCBQ01011020">
    <property type="protein sequence ID" value="RKF66843.1"/>
    <property type="molecule type" value="Genomic_DNA"/>
</dbReference>
<dbReference type="Proteomes" id="UP000283383">
    <property type="component" value="Unassembled WGS sequence"/>
</dbReference>
<comment type="caution">
    <text evidence="1">The sequence shown here is derived from an EMBL/GenBank/DDBJ whole genome shotgun (WGS) entry which is preliminary data.</text>
</comment>